<dbReference type="SUPFAM" id="SSF47413">
    <property type="entry name" value="lambda repressor-like DNA-binding domains"/>
    <property type="match status" value="1"/>
</dbReference>
<dbReference type="EMBL" id="JALPRF010000002">
    <property type="protein sequence ID" value="MCK8493125.1"/>
    <property type="molecule type" value="Genomic_DNA"/>
</dbReference>
<keyword evidence="3" id="KW-1185">Reference proteome</keyword>
<dbReference type="PROSITE" id="PS50943">
    <property type="entry name" value="HTH_CROC1"/>
    <property type="match status" value="1"/>
</dbReference>
<feature type="domain" description="HTH cro/C1-type" evidence="1">
    <location>
        <begin position="68"/>
        <end position="115"/>
    </location>
</feature>
<dbReference type="InterPro" id="IPR010982">
    <property type="entry name" value="Lambda_DNA-bd_dom_sf"/>
</dbReference>
<gene>
    <name evidence="2" type="ORF">M0L20_14745</name>
</gene>
<dbReference type="InterPro" id="IPR001387">
    <property type="entry name" value="Cro/C1-type_HTH"/>
</dbReference>
<reference evidence="2 3" key="1">
    <citation type="submission" date="2022-04" db="EMBL/GenBank/DDBJ databases">
        <title>Spirosoma sp. strain RP8 genome sequencing and assembly.</title>
        <authorList>
            <person name="Jung Y."/>
        </authorList>
    </citation>
    <scope>NUCLEOTIDE SEQUENCE [LARGE SCALE GENOMIC DNA]</scope>
    <source>
        <strain evidence="2 3">RP8</strain>
    </source>
</reference>
<dbReference type="Gene3D" id="1.10.260.40">
    <property type="entry name" value="lambda repressor-like DNA-binding domains"/>
    <property type="match status" value="1"/>
</dbReference>
<dbReference type="PANTHER" id="PTHR40455:SF1">
    <property type="entry name" value="ANTITOXIN HIGA"/>
    <property type="match status" value="1"/>
</dbReference>
<comment type="caution">
    <text evidence="2">The sequence shown here is derived from an EMBL/GenBank/DDBJ whole genome shotgun (WGS) entry which is preliminary data.</text>
</comment>
<evidence type="ECO:0000313" key="3">
    <source>
        <dbReference type="Proteomes" id="UP001202180"/>
    </source>
</evidence>
<accession>A0ABT0HLS6</accession>
<proteinExistence type="predicted"/>
<protein>
    <submittedName>
        <fullName evidence="2">Transcriptional regulator</fullName>
    </submittedName>
</protein>
<dbReference type="PANTHER" id="PTHR40455">
    <property type="entry name" value="ANTITOXIN HIGA"/>
    <property type="match status" value="1"/>
</dbReference>
<dbReference type="Proteomes" id="UP001202180">
    <property type="component" value="Unassembled WGS sequence"/>
</dbReference>
<sequence length="119" mass="13758">MLRVIKTEREYEDALERVYELMQIDLAQDSPELDELEALALFVENYEARHYPIAPPHPIEAITFRLDQLGMPKSELSKILGGRNRQSEILSGKRKLSLDMIRKLHTTLHIPAESLIADY</sequence>
<organism evidence="2 3">
    <name type="scientific">Spirosoma liriopis</name>
    <dbReference type="NCBI Taxonomy" id="2937440"/>
    <lineage>
        <taxon>Bacteria</taxon>
        <taxon>Pseudomonadati</taxon>
        <taxon>Bacteroidota</taxon>
        <taxon>Cytophagia</taxon>
        <taxon>Cytophagales</taxon>
        <taxon>Cytophagaceae</taxon>
        <taxon>Spirosoma</taxon>
    </lineage>
</organism>
<dbReference type="InterPro" id="IPR039060">
    <property type="entry name" value="Antitox_HigA"/>
</dbReference>
<name>A0ABT0HLS6_9BACT</name>
<dbReference type="RefSeq" id="WP_248477701.1">
    <property type="nucleotide sequence ID" value="NZ_JALPRF010000002.1"/>
</dbReference>
<evidence type="ECO:0000259" key="1">
    <source>
        <dbReference type="PROSITE" id="PS50943"/>
    </source>
</evidence>
<evidence type="ECO:0000313" key="2">
    <source>
        <dbReference type="EMBL" id="MCK8493125.1"/>
    </source>
</evidence>